<gene>
    <name evidence="1" type="ORF">METZ01_LOCUS185472</name>
</gene>
<sequence>MATIENKIELTTFSDHEYEDFIASLLSDI</sequence>
<evidence type="ECO:0000313" key="1">
    <source>
        <dbReference type="EMBL" id="SVB32618.1"/>
    </source>
</evidence>
<proteinExistence type="predicted"/>
<reference evidence="1" key="1">
    <citation type="submission" date="2018-05" db="EMBL/GenBank/DDBJ databases">
        <authorList>
            <person name="Lanie J.A."/>
            <person name="Ng W.-L."/>
            <person name="Kazmierczak K.M."/>
            <person name="Andrzejewski T.M."/>
            <person name="Davidsen T.M."/>
            <person name="Wayne K.J."/>
            <person name="Tettelin H."/>
            <person name="Glass J.I."/>
            <person name="Rusch D."/>
            <person name="Podicherti R."/>
            <person name="Tsui H.-C.T."/>
            <person name="Winkler M.E."/>
        </authorList>
    </citation>
    <scope>NUCLEOTIDE SEQUENCE</scope>
</reference>
<dbReference type="EMBL" id="UINC01037314">
    <property type="protein sequence ID" value="SVB32618.1"/>
    <property type="molecule type" value="Genomic_DNA"/>
</dbReference>
<protein>
    <submittedName>
        <fullName evidence="1">Uncharacterized protein</fullName>
    </submittedName>
</protein>
<name>A0A382D2E4_9ZZZZ</name>
<organism evidence="1">
    <name type="scientific">marine metagenome</name>
    <dbReference type="NCBI Taxonomy" id="408172"/>
    <lineage>
        <taxon>unclassified sequences</taxon>
        <taxon>metagenomes</taxon>
        <taxon>ecological metagenomes</taxon>
    </lineage>
</organism>
<dbReference type="AlphaFoldDB" id="A0A382D2E4"/>
<accession>A0A382D2E4</accession>